<gene>
    <name evidence="1" type="ordered locus">CTO_0703</name>
</gene>
<evidence type="ECO:0000313" key="2">
    <source>
        <dbReference type="Proteomes" id="UP000009287"/>
    </source>
</evidence>
<sequence length="434" mass="48831">MGRSRGGLGTMCVSRSLRWCLCFLLLCGWVDAGVYDKLRLTGINIIDRNGLSETICSKEKLQKYTKIDFLSPQPYQKVMRTYKNAAGESVACLTTYYSNGQIRQYLECLNNRAFGRYREWHSNGKIHIQAEVIGGIADLHPSAEVGWLFDGTTYAHDSEGRLEAVIHYEKGLLEGISLYYHANGNVWKECPYHKGVAHGDFLVFTEEGSLLKKQTFCKGQLSGCVLRYEPGSQSLLSEEEYKQGKLRSGKYYDPLTKEEIACVVNGKGKQVIYGKYAIIETRQIVHGVPHGEVLLFDEHGKSLLQAYSLINGQKEGEEVFFYPGGEGRKMLLTWSQGILQGAVKTWYPNGALESSKELVQNKKTGILMLYYPEGQVMATEEYVDDLLIKGEYFRPNDRYPYAKVEKGCGTAVFFSATGGLLKKVLYEDGKPVIH</sequence>
<dbReference type="Proteomes" id="UP000009287">
    <property type="component" value="Chromosome"/>
</dbReference>
<protein>
    <submittedName>
        <fullName evidence="1">Putative secreted protein</fullName>
    </submittedName>
</protein>
<name>G4NN28_CHLT4</name>
<dbReference type="KEGG" id="cra:CTO_0703"/>
<dbReference type="Gene3D" id="2.20.110.10">
    <property type="entry name" value="Histone H3 K4-specific methyltransferase SET7/9 N-terminal domain"/>
    <property type="match status" value="2"/>
</dbReference>
<dbReference type="AlphaFoldDB" id="G4NN28"/>
<evidence type="ECO:0000313" key="1">
    <source>
        <dbReference type="EMBL" id="AEP35526.1"/>
    </source>
</evidence>
<accession>G4NN28</accession>
<dbReference type="SUPFAM" id="SSF82185">
    <property type="entry name" value="Histone H3 K4-specific methyltransferase SET7/9 N-terminal domain"/>
    <property type="match status" value="2"/>
</dbReference>
<dbReference type="Pfam" id="PF07661">
    <property type="entry name" value="MORN_2"/>
    <property type="match status" value="1"/>
</dbReference>
<dbReference type="EMBL" id="CP002401">
    <property type="protein sequence ID" value="AEP35526.1"/>
    <property type="molecule type" value="Genomic_DNA"/>
</dbReference>
<organism evidence="1 2">
    <name type="scientific">Chlamydia trachomatis serovar A (strain A2497)</name>
    <dbReference type="NCBI Taxonomy" id="580047"/>
    <lineage>
        <taxon>Bacteria</taxon>
        <taxon>Pseudomonadati</taxon>
        <taxon>Chlamydiota</taxon>
        <taxon>Chlamydiia</taxon>
        <taxon>Chlamydiales</taxon>
        <taxon>Chlamydiaceae</taxon>
        <taxon>Chlamydia/Chlamydophila group</taxon>
        <taxon>Chlamydia</taxon>
    </lineage>
</organism>
<reference evidence="1 2" key="1">
    <citation type="journal article" date="2011" name="J. Exp. Med.">
        <title>A live-attenuated chlamydial vaccine protects against trachoma in nonhuman primates.</title>
        <authorList>
            <person name="Kari L."/>
            <person name="Whitmire W.M."/>
            <person name="Olivares-Zavaleta N."/>
            <person name="Goheen M.M."/>
            <person name="Taylor L.D."/>
            <person name="Carlson J.H."/>
            <person name="Sturdevant G.L."/>
            <person name="Lu C."/>
            <person name="Bakios L.E."/>
            <person name="Randall L.B."/>
            <person name="Parnell M.J."/>
            <person name="Zhong G."/>
            <person name="Caldwell H.D."/>
        </authorList>
    </citation>
    <scope>NUCLEOTIDE SEQUENCE [LARGE SCALE GENOMIC DNA]</scope>
    <source>
        <strain evidence="1 2">A2497</strain>
    </source>
</reference>
<dbReference type="InterPro" id="IPR011652">
    <property type="entry name" value="MORN_2"/>
</dbReference>
<dbReference type="PATRIC" id="fig|580047.4.peg.715"/>
<proteinExistence type="predicted"/>